<dbReference type="InterPro" id="IPR050930">
    <property type="entry name" value="MFS_Vesicular_Transporter"/>
</dbReference>
<evidence type="ECO:0000256" key="5">
    <source>
        <dbReference type="ARBA" id="ARBA00023136"/>
    </source>
</evidence>
<evidence type="ECO:0000256" key="2">
    <source>
        <dbReference type="ARBA" id="ARBA00022448"/>
    </source>
</evidence>
<dbReference type="InterPro" id="IPR011701">
    <property type="entry name" value="MFS"/>
</dbReference>
<dbReference type="EC" id="2.4.1.69" evidence="9"/>
<evidence type="ECO:0000259" key="8">
    <source>
        <dbReference type="PROSITE" id="PS50850"/>
    </source>
</evidence>
<evidence type="ECO:0000256" key="3">
    <source>
        <dbReference type="ARBA" id="ARBA00022692"/>
    </source>
</evidence>
<organism evidence="9 10">
    <name type="scientific">Ichthyophthirius multifiliis</name>
    <name type="common">White spot disease agent</name>
    <name type="synonym">Ich</name>
    <dbReference type="NCBI Taxonomy" id="5932"/>
    <lineage>
        <taxon>Eukaryota</taxon>
        <taxon>Sar</taxon>
        <taxon>Alveolata</taxon>
        <taxon>Ciliophora</taxon>
        <taxon>Intramacronucleata</taxon>
        <taxon>Oligohymenophorea</taxon>
        <taxon>Hymenostomatida</taxon>
        <taxon>Ophryoglenina</taxon>
        <taxon>Ichthyophthirius</taxon>
    </lineage>
</organism>
<feature type="region of interest" description="Disordered" evidence="6">
    <location>
        <begin position="494"/>
        <end position="513"/>
    </location>
</feature>
<dbReference type="RefSeq" id="XP_004036554.1">
    <property type="nucleotide sequence ID" value="XM_004036506.1"/>
</dbReference>
<feature type="transmembrane region" description="Helical" evidence="7">
    <location>
        <begin position="151"/>
        <end position="169"/>
    </location>
</feature>
<keyword evidence="4 7" id="KW-1133">Transmembrane helix</keyword>
<sequence length="537" mass="60493">MQEPLLNQDKVIKILGIDRNLLFLSLLNFFLNATVSLIVPFYPTIATIRGVNATITGLVFSMNPVGSFLISFYIGSMMERLGKKQIMFWSMLVQVLTVVTFGLIYYINDKTTFIIVSMVTRFIQGASRSAYVSVTFGYVPQLWPNTVQQKLAIMETLTAIGLLLGPVVGQALNNLISLYSDSMGYQMPFYFFGLLFIIMSYTIRWLPKDQKNKKEIDYVSSLTCMKNCNVLLTFFLVVTASTSTSYINPLYSGHMDQLGLSKSYNGYLFSLGALSYMIFLYIIPQMSKVFDKKVILSIGLLMCTIGCLIMGAEEYLGFSIQKKQWYLVTIGQCIIGAAMAMCVIPIIQEFVELILKNELKIRKQIQPDMKLIRACSDMAAGIFVGGYSLGIFIGPTFGGLMLDTFQGEEIFRFQKICRVFALVSVIVLVLYLSIGGGYQGYKNIKIFQKKKKVETQSSQNNNNTDDNSQTNNINVNNNNNISTIVNNNNQNNNLISKQKLSDNSNGLQSDNKHVNNNYQQVNEDDNKQFENKIIQIK</sequence>
<keyword evidence="9" id="KW-0808">Transferase</keyword>
<feature type="transmembrane region" description="Helical" evidence="7">
    <location>
        <begin position="295"/>
        <end position="312"/>
    </location>
</feature>
<feature type="domain" description="Major facilitator superfamily (MFS) profile" evidence="8">
    <location>
        <begin position="20"/>
        <end position="439"/>
    </location>
</feature>
<dbReference type="PANTHER" id="PTHR23506">
    <property type="entry name" value="GH10249P"/>
    <property type="match status" value="1"/>
</dbReference>
<dbReference type="GO" id="GO:0016020">
    <property type="term" value="C:membrane"/>
    <property type="evidence" value="ECO:0007669"/>
    <property type="project" value="UniProtKB-SubCell"/>
</dbReference>
<proteinExistence type="predicted"/>
<feature type="transmembrane region" description="Helical" evidence="7">
    <location>
        <begin position="371"/>
        <end position="393"/>
    </location>
</feature>
<feature type="transmembrane region" description="Helical" evidence="7">
    <location>
        <begin position="189"/>
        <end position="207"/>
    </location>
</feature>
<dbReference type="AlphaFoldDB" id="G0QQD9"/>
<feature type="transmembrane region" description="Helical" evidence="7">
    <location>
        <begin position="419"/>
        <end position="441"/>
    </location>
</feature>
<dbReference type="InParanoid" id="G0QQD9"/>
<feature type="transmembrane region" description="Helical" evidence="7">
    <location>
        <begin position="54"/>
        <end position="74"/>
    </location>
</feature>
<keyword evidence="3 7" id="KW-0812">Transmembrane</keyword>
<dbReference type="OrthoDB" id="416030at2759"/>
<accession>G0QQD9</accession>
<dbReference type="PROSITE" id="PS50850">
    <property type="entry name" value="MFS"/>
    <property type="match status" value="1"/>
</dbReference>
<feature type="transmembrane region" description="Helical" evidence="7">
    <location>
        <begin position="324"/>
        <end position="351"/>
    </location>
</feature>
<dbReference type="InterPro" id="IPR020846">
    <property type="entry name" value="MFS_dom"/>
</dbReference>
<keyword evidence="10" id="KW-1185">Reference proteome</keyword>
<feature type="transmembrane region" description="Helical" evidence="7">
    <location>
        <begin position="86"/>
        <end position="107"/>
    </location>
</feature>
<keyword evidence="5 7" id="KW-0472">Membrane</keyword>
<reference evidence="9 10" key="1">
    <citation type="submission" date="2011-07" db="EMBL/GenBank/DDBJ databases">
        <authorList>
            <person name="Coyne R."/>
            <person name="Brami D."/>
            <person name="Johnson J."/>
            <person name="Hostetler J."/>
            <person name="Hannick L."/>
            <person name="Clark T."/>
            <person name="Cassidy-Hanley D."/>
            <person name="Inman J."/>
        </authorList>
    </citation>
    <scope>NUCLEOTIDE SEQUENCE [LARGE SCALE GENOMIC DNA]</scope>
    <source>
        <strain evidence="9 10">G5</strain>
    </source>
</reference>
<feature type="transmembrane region" description="Helical" evidence="7">
    <location>
        <begin position="228"/>
        <end position="247"/>
    </location>
</feature>
<dbReference type="PANTHER" id="PTHR23506:SF26">
    <property type="entry name" value="MFS-TYPE TRANSPORTER SLC18B1"/>
    <property type="match status" value="1"/>
</dbReference>
<dbReference type="SUPFAM" id="SSF103473">
    <property type="entry name" value="MFS general substrate transporter"/>
    <property type="match status" value="1"/>
</dbReference>
<evidence type="ECO:0000256" key="6">
    <source>
        <dbReference type="SAM" id="MobiDB-lite"/>
    </source>
</evidence>
<keyword evidence="2" id="KW-0813">Transport</keyword>
<dbReference type="GO" id="GO:0008107">
    <property type="term" value="F:galactoside 2-alpha-L-fucosyltransferase activity"/>
    <property type="evidence" value="ECO:0007669"/>
    <property type="project" value="UniProtKB-EC"/>
</dbReference>
<dbReference type="Pfam" id="PF07690">
    <property type="entry name" value="MFS_1"/>
    <property type="match status" value="1"/>
</dbReference>
<feature type="transmembrane region" description="Helical" evidence="7">
    <location>
        <begin position="267"/>
        <end position="283"/>
    </location>
</feature>
<evidence type="ECO:0000256" key="1">
    <source>
        <dbReference type="ARBA" id="ARBA00004141"/>
    </source>
</evidence>
<gene>
    <name evidence="9" type="ORF">IMG5_077490</name>
</gene>
<evidence type="ECO:0000256" key="7">
    <source>
        <dbReference type="SAM" id="Phobius"/>
    </source>
</evidence>
<name>G0QQD9_ICHMU</name>
<dbReference type="eggNOG" id="KOG3764">
    <property type="taxonomic scope" value="Eukaryota"/>
</dbReference>
<dbReference type="Proteomes" id="UP000008983">
    <property type="component" value="Unassembled WGS sequence"/>
</dbReference>
<dbReference type="InterPro" id="IPR036259">
    <property type="entry name" value="MFS_trans_sf"/>
</dbReference>
<feature type="transmembrane region" description="Helical" evidence="7">
    <location>
        <begin position="113"/>
        <end position="139"/>
    </location>
</feature>
<evidence type="ECO:0000313" key="10">
    <source>
        <dbReference type="Proteomes" id="UP000008983"/>
    </source>
</evidence>
<dbReference type="Gene3D" id="1.20.1250.20">
    <property type="entry name" value="MFS general substrate transporter like domains"/>
    <property type="match status" value="2"/>
</dbReference>
<protein>
    <submittedName>
        <fullName evidence="9">Major facilitator superfamily protein, putative</fullName>
        <ecNumber evidence="9">2.4.1.69</ecNumber>
    </submittedName>
</protein>
<dbReference type="GO" id="GO:0022857">
    <property type="term" value="F:transmembrane transporter activity"/>
    <property type="evidence" value="ECO:0007669"/>
    <property type="project" value="InterPro"/>
</dbReference>
<dbReference type="GeneID" id="14908728"/>
<keyword evidence="9" id="KW-0328">Glycosyltransferase</keyword>
<evidence type="ECO:0000256" key="4">
    <source>
        <dbReference type="ARBA" id="ARBA00022989"/>
    </source>
</evidence>
<evidence type="ECO:0000313" key="9">
    <source>
        <dbReference type="EMBL" id="EGR32568.1"/>
    </source>
</evidence>
<dbReference type="EMBL" id="GL983622">
    <property type="protein sequence ID" value="EGR32568.1"/>
    <property type="molecule type" value="Genomic_DNA"/>
</dbReference>
<comment type="subcellular location">
    <subcellularLocation>
        <location evidence="1">Membrane</location>
        <topology evidence="1">Multi-pass membrane protein</topology>
    </subcellularLocation>
</comment>
<feature type="transmembrane region" description="Helical" evidence="7">
    <location>
        <begin position="21"/>
        <end position="42"/>
    </location>
</feature>
<dbReference type="STRING" id="857967.G0QQD9"/>
<dbReference type="OMA" id="RLNFEWA"/>
<feature type="region of interest" description="Disordered" evidence="6">
    <location>
        <begin position="455"/>
        <end position="488"/>
    </location>
</feature>